<keyword evidence="7" id="KW-0032">Aminotransferase</keyword>
<proteinExistence type="inferred from homology"/>
<evidence type="ECO:0000256" key="1">
    <source>
        <dbReference type="ARBA" id="ARBA00005384"/>
    </source>
</evidence>
<feature type="domain" description="HTH gntR-type" evidence="6">
    <location>
        <begin position="39"/>
        <end position="107"/>
    </location>
</feature>
<dbReference type="Gene3D" id="1.10.10.10">
    <property type="entry name" value="Winged helix-like DNA-binding domain superfamily/Winged helix DNA-binding domain"/>
    <property type="match status" value="1"/>
</dbReference>
<comment type="caution">
    <text evidence="7">The sequence shown here is derived from an EMBL/GenBank/DDBJ whole genome shotgun (WGS) entry which is preliminary data.</text>
</comment>
<reference evidence="7 8" key="1">
    <citation type="journal article" date="2019" name="Int. J. Syst. Evol. Microbiol.">
        <title>The Global Catalogue of Microorganisms (GCM) 10K type strain sequencing project: providing services to taxonomists for standard genome sequencing and annotation.</title>
        <authorList>
            <consortium name="The Broad Institute Genomics Platform"/>
            <consortium name="The Broad Institute Genome Sequencing Center for Infectious Disease"/>
            <person name="Wu L."/>
            <person name="Ma J."/>
        </authorList>
    </citation>
    <scope>NUCLEOTIDE SEQUENCE [LARGE SCALE GENOMIC DNA]</scope>
    <source>
        <strain evidence="7 8">JCM 13022</strain>
    </source>
</reference>
<protein>
    <submittedName>
        <fullName evidence="7">PLP-dependent aminotransferase family protein</fullName>
    </submittedName>
</protein>
<dbReference type="GO" id="GO:0008483">
    <property type="term" value="F:transaminase activity"/>
    <property type="evidence" value="ECO:0007669"/>
    <property type="project" value="UniProtKB-KW"/>
</dbReference>
<dbReference type="InterPro" id="IPR000524">
    <property type="entry name" value="Tscrpt_reg_HTH_GntR"/>
</dbReference>
<dbReference type="SMART" id="SM00345">
    <property type="entry name" value="HTH_GNTR"/>
    <property type="match status" value="1"/>
</dbReference>
<evidence type="ECO:0000256" key="3">
    <source>
        <dbReference type="ARBA" id="ARBA00023015"/>
    </source>
</evidence>
<dbReference type="EMBL" id="BAAALM010000012">
    <property type="protein sequence ID" value="GAA1209650.1"/>
    <property type="molecule type" value="Genomic_DNA"/>
</dbReference>
<dbReference type="Gene3D" id="3.40.640.10">
    <property type="entry name" value="Type I PLP-dependent aspartate aminotransferase-like (Major domain)"/>
    <property type="match status" value="1"/>
</dbReference>
<organism evidence="7 8">
    <name type="scientific">Prauserella alba</name>
    <dbReference type="NCBI Taxonomy" id="176898"/>
    <lineage>
        <taxon>Bacteria</taxon>
        <taxon>Bacillati</taxon>
        <taxon>Actinomycetota</taxon>
        <taxon>Actinomycetes</taxon>
        <taxon>Pseudonocardiales</taxon>
        <taxon>Pseudonocardiaceae</taxon>
        <taxon>Prauserella</taxon>
    </lineage>
</organism>
<dbReference type="PANTHER" id="PTHR46577:SF1">
    <property type="entry name" value="HTH-TYPE TRANSCRIPTIONAL REGULATORY PROTEIN GABR"/>
    <property type="match status" value="1"/>
</dbReference>
<dbReference type="CDD" id="cd00609">
    <property type="entry name" value="AAT_like"/>
    <property type="match status" value="1"/>
</dbReference>
<dbReference type="Pfam" id="PF00392">
    <property type="entry name" value="GntR"/>
    <property type="match status" value="1"/>
</dbReference>
<keyword evidence="4" id="KW-0238">DNA-binding</keyword>
<keyword evidence="8" id="KW-1185">Reference proteome</keyword>
<evidence type="ECO:0000259" key="6">
    <source>
        <dbReference type="PROSITE" id="PS50949"/>
    </source>
</evidence>
<dbReference type="CDD" id="cd07377">
    <property type="entry name" value="WHTH_GntR"/>
    <property type="match status" value="1"/>
</dbReference>
<name>A0ABN1VFX0_9PSEU</name>
<comment type="similarity">
    <text evidence="1">In the C-terminal section; belongs to the class-I pyridoxal-phosphate-dependent aminotransferase family.</text>
</comment>
<dbReference type="InterPro" id="IPR004839">
    <property type="entry name" value="Aminotransferase_I/II_large"/>
</dbReference>
<evidence type="ECO:0000256" key="5">
    <source>
        <dbReference type="ARBA" id="ARBA00023163"/>
    </source>
</evidence>
<dbReference type="PRINTS" id="PR00035">
    <property type="entry name" value="HTHGNTR"/>
</dbReference>
<keyword evidence="3" id="KW-0805">Transcription regulation</keyword>
<dbReference type="InterPro" id="IPR015424">
    <property type="entry name" value="PyrdxlP-dep_Trfase"/>
</dbReference>
<keyword evidence="2" id="KW-0663">Pyridoxal phosphate</keyword>
<evidence type="ECO:0000256" key="4">
    <source>
        <dbReference type="ARBA" id="ARBA00023125"/>
    </source>
</evidence>
<dbReference type="InterPro" id="IPR015421">
    <property type="entry name" value="PyrdxlP-dep_Trfase_major"/>
</dbReference>
<evidence type="ECO:0000256" key="2">
    <source>
        <dbReference type="ARBA" id="ARBA00022898"/>
    </source>
</evidence>
<keyword evidence="7" id="KW-0808">Transferase</keyword>
<dbReference type="Proteomes" id="UP001500467">
    <property type="component" value="Unassembled WGS sequence"/>
</dbReference>
<evidence type="ECO:0000313" key="7">
    <source>
        <dbReference type="EMBL" id="GAA1209650.1"/>
    </source>
</evidence>
<dbReference type="InterPro" id="IPR036388">
    <property type="entry name" value="WH-like_DNA-bd_sf"/>
</dbReference>
<gene>
    <name evidence="7" type="ORF">GCM10009675_32510</name>
</gene>
<sequence>MVAVPRRPVCAIRSVPRQGTQGGIKMPRTLIEIDKTSEEPLYQQVRRAIEHGIAVGTFDPVHRLPSSRELSEQLHVSRNTINLAYQELIAEGFVDSQERRGLFVNAEMRRHCTAQEHDTVPRIDWSSRIRRPPDSEVPHIRKRADWHEYPYPFLAGQVDVSSFPSRSWSRCLRDALFHPHVYHSLQDSVDSDDPLLVEMIRRHLLPMRGIEASPEEILVTVGSQQGLDLLSRVLLGPGQTVTIEDPGYLDARHIFLRSGATVRGAAVDGSGLRPPKSLRDTDLLYVTPSHHHPTNVTLGIGRRHELLQRAAESGTVVVEDDYDSEFRYQGRPTPALKALDSSGDAVYLGTFSKFLSPGLRLGYLVGPTPLVRELREVRRYMCRHPSGHLQRALALLIDSGEYLRSLRRYRSRLMHKWEAVCAGVAEHLPWQQPAFPPGGVSLWMTGPAELDCRRLVDCAEKHGILVEPGDIFFMEPERGRNHFRIGFAAISRRCIDEGLRLLGDVLDKELATAQHPGAE</sequence>
<dbReference type="SUPFAM" id="SSF46785">
    <property type="entry name" value="Winged helix' DNA-binding domain"/>
    <property type="match status" value="1"/>
</dbReference>
<evidence type="ECO:0000313" key="8">
    <source>
        <dbReference type="Proteomes" id="UP001500467"/>
    </source>
</evidence>
<dbReference type="InterPro" id="IPR036390">
    <property type="entry name" value="WH_DNA-bd_sf"/>
</dbReference>
<dbReference type="Pfam" id="PF00155">
    <property type="entry name" value="Aminotran_1_2"/>
    <property type="match status" value="1"/>
</dbReference>
<dbReference type="InterPro" id="IPR051446">
    <property type="entry name" value="HTH_trans_reg/aminotransferase"/>
</dbReference>
<dbReference type="PANTHER" id="PTHR46577">
    <property type="entry name" value="HTH-TYPE TRANSCRIPTIONAL REGULATORY PROTEIN GABR"/>
    <property type="match status" value="1"/>
</dbReference>
<accession>A0ABN1VFX0</accession>
<dbReference type="SUPFAM" id="SSF53383">
    <property type="entry name" value="PLP-dependent transferases"/>
    <property type="match status" value="1"/>
</dbReference>
<dbReference type="PROSITE" id="PS50949">
    <property type="entry name" value="HTH_GNTR"/>
    <property type="match status" value="1"/>
</dbReference>
<keyword evidence="5" id="KW-0804">Transcription</keyword>